<protein>
    <submittedName>
        <fullName evidence="1">Uncharacterized protein</fullName>
    </submittedName>
</protein>
<name>A0AA96IZ37_9VIRU</name>
<gene>
    <name evidence="1" type="ORF">MarDSR_180</name>
</gene>
<dbReference type="EMBL" id="OR343189">
    <property type="protein sequence ID" value="WNL50219.1"/>
    <property type="molecule type" value="Genomic_DNA"/>
</dbReference>
<reference evidence="1" key="1">
    <citation type="submission" date="2023-07" db="EMBL/GenBank/DDBJ databases">
        <authorList>
            <person name="Xia Y."/>
        </authorList>
    </citation>
    <scope>NUCLEOTIDE SEQUENCE</scope>
    <source>
        <strain evidence="1">E</strain>
    </source>
</reference>
<evidence type="ECO:0000313" key="1">
    <source>
        <dbReference type="EMBL" id="WNL50219.1"/>
    </source>
</evidence>
<organism evidence="1">
    <name type="scientific">Marseillevirus sp</name>
    <dbReference type="NCBI Taxonomy" id="2809551"/>
    <lineage>
        <taxon>Viruses</taxon>
        <taxon>Varidnaviria</taxon>
        <taxon>Bamfordvirae</taxon>
        <taxon>Nucleocytoviricota</taxon>
        <taxon>Megaviricetes</taxon>
        <taxon>Pimascovirales</taxon>
        <taxon>Pimascovirales incertae sedis</taxon>
        <taxon>Marseilleviridae</taxon>
        <taxon>Marseillevirus</taxon>
    </lineage>
</organism>
<sequence>MYIFLLATEVDDNSTILTVSLEKTGNNNSFANQRVLGVSKQSQREAIKSFDRVLQSFSEFGCHFISSRSFCLAKGKNLSRHIREFEDCVIGATEAENTKLSLLWMDSKIKDYEDTLKQMKQNRRILKEHLESLPCQRRQKSLEAKKE</sequence>
<proteinExistence type="predicted"/>
<accession>A0AA96IZ37</accession>